<feature type="compositionally biased region" description="Basic and acidic residues" evidence="5">
    <location>
        <begin position="20"/>
        <end position="52"/>
    </location>
</feature>
<dbReference type="GO" id="GO:0005096">
    <property type="term" value="F:GTPase activator activity"/>
    <property type="evidence" value="ECO:0007669"/>
    <property type="project" value="UniProtKB-KW"/>
</dbReference>
<evidence type="ECO:0008006" key="8">
    <source>
        <dbReference type="Google" id="ProtNLM"/>
    </source>
</evidence>
<evidence type="ECO:0000256" key="1">
    <source>
        <dbReference type="ARBA" id="ARBA00004496"/>
    </source>
</evidence>
<name>A0AAD2DZU9_9LAMI</name>
<dbReference type="AlphaFoldDB" id="A0AAD2DZU9"/>
<dbReference type="FunFam" id="2.70.50.30:FF:000004">
    <property type="entry name" value="Rho GDP-dissociation inhibitor 1"/>
    <property type="match status" value="1"/>
</dbReference>
<proteinExistence type="inferred from homology"/>
<dbReference type="PANTHER" id="PTHR10980">
    <property type="entry name" value="RHO GDP-DISSOCIATION INHIBITOR"/>
    <property type="match status" value="1"/>
</dbReference>
<dbReference type="PRINTS" id="PR00492">
    <property type="entry name" value="RHOGDI"/>
</dbReference>
<gene>
    <name evidence="6" type="ORF">FPE_LOCUS18338</name>
</gene>
<dbReference type="Gene3D" id="2.70.50.30">
    <property type="entry name" value="Coagulation Factor XIII, subunit A, domain 1"/>
    <property type="match status" value="1"/>
</dbReference>
<dbReference type="GO" id="GO:0007266">
    <property type="term" value="P:Rho protein signal transduction"/>
    <property type="evidence" value="ECO:0007669"/>
    <property type="project" value="InterPro"/>
</dbReference>
<dbReference type="PANTHER" id="PTHR10980:SF61">
    <property type="entry name" value="OS01G0913600 PROTEIN"/>
    <property type="match status" value="1"/>
</dbReference>
<organism evidence="6 7">
    <name type="scientific">Fraxinus pennsylvanica</name>
    <dbReference type="NCBI Taxonomy" id="56036"/>
    <lineage>
        <taxon>Eukaryota</taxon>
        <taxon>Viridiplantae</taxon>
        <taxon>Streptophyta</taxon>
        <taxon>Embryophyta</taxon>
        <taxon>Tracheophyta</taxon>
        <taxon>Spermatophyta</taxon>
        <taxon>Magnoliopsida</taxon>
        <taxon>eudicotyledons</taxon>
        <taxon>Gunneridae</taxon>
        <taxon>Pentapetalae</taxon>
        <taxon>asterids</taxon>
        <taxon>lamiids</taxon>
        <taxon>Lamiales</taxon>
        <taxon>Oleaceae</taxon>
        <taxon>Oleeae</taxon>
        <taxon>Fraxinus</taxon>
    </lineage>
</organism>
<dbReference type="EMBL" id="OU503046">
    <property type="protein sequence ID" value="CAI9770908.1"/>
    <property type="molecule type" value="Genomic_DNA"/>
</dbReference>
<dbReference type="GO" id="GO:0016020">
    <property type="term" value="C:membrane"/>
    <property type="evidence" value="ECO:0007669"/>
    <property type="project" value="TreeGrafter"/>
</dbReference>
<dbReference type="GO" id="GO:0005094">
    <property type="term" value="F:Rho GDP-dissociation inhibitor activity"/>
    <property type="evidence" value="ECO:0007669"/>
    <property type="project" value="InterPro"/>
</dbReference>
<evidence type="ECO:0000256" key="4">
    <source>
        <dbReference type="ARBA" id="ARBA00022490"/>
    </source>
</evidence>
<comment type="subcellular location">
    <subcellularLocation>
        <location evidence="1">Cytoplasm</location>
    </subcellularLocation>
</comment>
<dbReference type="Proteomes" id="UP000834106">
    <property type="component" value="Chromosome 11"/>
</dbReference>
<sequence>MSGVVETPMTSKDMIINSSTRKEEQKVDKNTMNEDLENRSEKPIKQERDDASSKLLKQCLSPQLSLKEQGEKCCSRKWKERLLGRAHSSSSVEDSLDPDVRILNLSIVCPGRPEIILSHPFVSNPKASLFTLKEGTKYQLKFSFMVYNNVVSGLQYMNTLWKAGIRVNRSKLMLGNFSPRKEPYGYKLEEEIIPCGILVRGSYSARIKVVDDGGKCYLDIQYYFDIKKNWPTSS</sequence>
<dbReference type="InterPro" id="IPR014756">
    <property type="entry name" value="Ig_E-set"/>
</dbReference>
<dbReference type="GO" id="GO:0005829">
    <property type="term" value="C:cytosol"/>
    <property type="evidence" value="ECO:0007669"/>
    <property type="project" value="TreeGrafter"/>
</dbReference>
<dbReference type="Pfam" id="PF02115">
    <property type="entry name" value="Rho_GDI"/>
    <property type="match status" value="1"/>
</dbReference>
<accession>A0AAD2DZU9</accession>
<reference evidence="6" key="1">
    <citation type="submission" date="2023-05" db="EMBL/GenBank/DDBJ databases">
        <authorList>
            <person name="Huff M."/>
        </authorList>
    </citation>
    <scope>NUCLEOTIDE SEQUENCE</scope>
</reference>
<dbReference type="InterPro" id="IPR000406">
    <property type="entry name" value="Rho_GDI"/>
</dbReference>
<comment type="similarity">
    <text evidence="2">Belongs to the Rho GDI family.</text>
</comment>
<evidence type="ECO:0000313" key="6">
    <source>
        <dbReference type="EMBL" id="CAI9770908.1"/>
    </source>
</evidence>
<evidence type="ECO:0000256" key="5">
    <source>
        <dbReference type="SAM" id="MobiDB-lite"/>
    </source>
</evidence>
<feature type="region of interest" description="Disordered" evidence="5">
    <location>
        <begin position="1"/>
        <end position="52"/>
    </location>
</feature>
<keyword evidence="3" id="KW-0343">GTPase activation</keyword>
<dbReference type="SUPFAM" id="SSF81296">
    <property type="entry name" value="E set domains"/>
    <property type="match status" value="1"/>
</dbReference>
<protein>
    <recommendedName>
        <fullName evidence="8">Rho GDP-dissociation inhibitor 1-like</fullName>
    </recommendedName>
</protein>
<evidence type="ECO:0000256" key="3">
    <source>
        <dbReference type="ARBA" id="ARBA00022468"/>
    </source>
</evidence>
<dbReference type="InterPro" id="IPR024792">
    <property type="entry name" value="RhoGDI_dom_sf"/>
</dbReference>
<evidence type="ECO:0000313" key="7">
    <source>
        <dbReference type="Proteomes" id="UP000834106"/>
    </source>
</evidence>
<keyword evidence="4" id="KW-0963">Cytoplasm</keyword>
<evidence type="ECO:0000256" key="2">
    <source>
        <dbReference type="ARBA" id="ARBA00009758"/>
    </source>
</evidence>
<keyword evidence="7" id="KW-1185">Reference proteome</keyword>